<dbReference type="EMBL" id="FZOT01000004">
    <property type="protein sequence ID" value="SNS65368.1"/>
    <property type="molecule type" value="Genomic_DNA"/>
</dbReference>
<sequence>METPKPIPMQAEPSEVKQDPPVKAWGVMTGKERWTYTWHVIVMLCTGGFVFPNAIIS</sequence>
<organism evidence="2 3">
    <name type="scientific">Noviherbaspirillum humi</name>
    <dbReference type="NCBI Taxonomy" id="1688639"/>
    <lineage>
        <taxon>Bacteria</taxon>
        <taxon>Pseudomonadati</taxon>
        <taxon>Pseudomonadota</taxon>
        <taxon>Betaproteobacteria</taxon>
        <taxon>Burkholderiales</taxon>
        <taxon>Oxalobacteraceae</taxon>
        <taxon>Noviherbaspirillum</taxon>
    </lineage>
</organism>
<keyword evidence="1" id="KW-0472">Membrane</keyword>
<gene>
    <name evidence="2" type="ORF">SAMN06265795_104295</name>
</gene>
<proteinExistence type="predicted"/>
<evidence type="ECO:0000256" key="1">
    <source>
        <dbReference type="SAM" id="Phobius"/>
    </source>
</evidence>
<feature type="transmembrane region" description="Helical" evidence="1">
    <location>
        <begin position="36"/>
        <end position="56"/>
    </location>
</feature>
<reference evidence="2 3" key="1">
    <citation type="submission" date="2017-06" db="EMBL/GenBank/DDBJ databases">
        <authorList>
            <person name="Kim H.J."/>
            <person name="Triplett B.A."/>
        </authorList>
    </citation>
    <scope>NUCLEOTIDE SEQUENCE [LARGE SCALE GENOMIC DNA]</scope>
    <source>
        <strain evidence="2 3">U15</strain>
    </source>
</reference>
<evidence type="ECO:0000313" key="3">
    <source>
        <dbReference type="Proteomes" id="UP000198284"/>
    </source>
</evidence>
<keyword evidence="1" id="KW-1133">Transmembrane helix</keyword>
<protein>
    <submittedName>
        <fullName evidence="2">Uncharacterized protein</fullName>
    </submittedName>
</protein>
<accession>A0A239G9B1</accession>
<keyword evidence="1" id="KW-0812">Transmembrane</keyword>
<keyword evidence="3" id="KW-1185">Reference proteome</keyword>
<name>A0A239G9B1_9BURK</name>
<dbReference type="AlphaFoldDB" id="A0A239G9B1"/>
<dbReference type="Proteomes" id="UP000198284">
    <property type="component" value="Unassembled WGS sequence"/>
</dbReference>
<evidence type="ECO:0000313" key="2">
    <source>
        <dbReference type="EMBL" id="SNS65368.1"/>
    </source>
</evidence>